<reference evidence="2" key="1">
    <citation type="journal article" date="2014" name="Int. J. Syst. Evol. Microbiol.">
        <title>Complete genome sequence of Corynebacterium casei LMG S-19264T (=DSM 44701T), isolated from a smear-ripened cheese.</title>
        <authorList>
            <consortium name="US DOE Joint Genome Institute (JGI-PGF)"/>
            <person name="Walter F."/>
            <person name="Albersmeier A."/>
            <person name="Kalinowski J."/>
            <person name="Ruckert C."/>
        </authorList>
    </citation>
    <scope>NUCLEOTIDE SEQUENCE</scope>
    <source>
        <strain evidence="2">CGMCC 1.15725</strain>
    </source>
</reference>
<dbReference type="Gene3D" id="3.30.420.40">
    <property type="match status" value="1"/>
</dbReference>
<dbReference type="Gene3D" id="3.30.420.150">
    <property type="entry name" value="Exopolyphosphatase. Domain 2"/>
    <property type="match status" value="1"/>
</dbReference>
<evidence type="ECO:0000313" key="3">
    <source>
        <dbReference type="Proteomes" id="UP000646365"/>
    </source>
</evidence>
<dbReference type="PANTHER" id="PTHR30005:SF0">
    <property type="entry name" value="RETROGRADE REGULATION PROTEIN 2"/>
    <property type="match status" value="1"/>
</dbReference>
<dbReference type="AlphaFoldDB" id="A0A8J3E781"/>
<dbReference type="EMBL" id="BMJQ01000014">
    <property type="protein sequence ID" value="GGF36116.1"/>
    <property type="molecule type" value="Genomic_DNA"/>
</dbReference>
<dbReference type="Pfam" id="PF02541">
    <property type="entry name" value="Ppx-GppA"/>
    <property type="match status" value="1"/>
</dbReference>
<reference evidence="2" key="2">
    <citation type="submission" date="2020-09" db="EMBL/GenBank/DDBJ databases">
        <authorList>
            <person name="Sun Q."/>
            <person name="Zhou Y."/>
        </authorList>
    </citation>
    <scope>NUCLEOTIDE SEQUENCE</scope>
    <source>
        <strain evidence="2">CGMCC 1.15725</strain>
    </source>
</reference>
<proteinExistence type="predicted"/>
<feature type="domain" description="Ppx/GppA phosphatase N-terminal" evidence="1">
    <location>
        <begin position="24"/>
        <end position="327"/>
    </location>
</feature>
<dbReference type="GO" id="GO:0016462">
    <property type="term" value="F:pyrophosphatase activity"/>
    <property type="evidence" value="ECO:0007669"/>
    <property type="project" value="TreeGrafter"/>
</dbReference>
<accession>A0A8J3E781</accession>
<sequence length="346" mass="37071">MNFFRRSETFAALDLGTTNCRLLIARPAGDRLRVVDSFSRIVRLGEGLQASGVLSEAAMTRTIDALLVCAEKVDHRAVTHARFVATEACRRAANCGEFLARVHEHTGLELEIIPTEEEARLALAGCAPLLDPARPHAVVFDIGGGSTELLWVGVNPGVDGSGVETEIRDVISLPLGVVSLTERYQAQLSDGAGPAVFARMVDTVRDAFADFDRRWGISAQVAEGGVQMLGSSGTVTTLAGMRLGLPRYERQRVDGTVLDFPDIRRITRRLVGMSAAERALEPCIGAIRADLMIAGCAILEAICRTWKVGRLRVADRGVREGILAGLLAATRSGVPDTCIRPAALSS</sequence>
<dbReference type="InterPro" id="IPR003695">
    <property type="entry name" value="Ppx_GppA_N"/>
</dbReference>
<dbReference type="InterPro" id="IPR050273">
    <property type="entry name" value="GppA/Ppx_hydrolase"/>
</dbReference>
<comment type="caution">
    <text evidence="2">The sequence shown here is derived from an EMBL/GenBank/DDBJ whole genome shotgun (WGS) entry which is preliminary data.</text>
</comment>
<protein>
    <submittedName>
        <fullName evidence="2">Phosphatase</fullName>
    </submittedName>
</protein>
<name>A0A8J3E781_9PROT</name>
<dbReference type="PANTHER" id="PTHR30005">
    <property type="entry name" value="EXOPOLYPHOSPHATASE"/>
    <property type="match status" value="1"/>
</dbReference>
<dbReference type="InterPro" id="IPR043129">
    <property type="entry name" value="ATPase_NBD"/>
</dbReference>
<evidence type="ECO:0000259" key="1">
    <source>
        <dbReference type="Pfam" id="PF02541"/>
    </source>
</evidence>
<organism evidence="2 3">
    <name type="scientific">Aliidongia dinghuensis</name>
    <dbReference type="NCBI Taxonomy" id="1867774"/>
    <lineage>
        <taxon>Bacteria</taxon>
        <taxon>Pseudomonadati</taxon>
        <taxon>Pseudomonadota</taxon>
        <taxon>Alphaproteobacteria</taxon>
        <taxon>Rhodospirillales</taxon>
        <taxon>Dongiaceae</taxon>
        <taxon>Aliidongia</taxon>
    </lineage>
</organism>
<dbReference type="SUPFAM" id="SSF53067">
    <property type="entry name" value="Actin-like ATPase domain"/>
    <property type="match status" value="2"/>
</dbReference>
<dbReference type="Proteomes" id="UP000646365">
    <property type="component" value="Unassembled WGS sequence"/>
</dbReference>
<evidence type="ECO:0000313" key="2">
    <source>
        <dbReference type="EMBL" id="GGF36116.1"/>
    </source>
</evidence>
<gene>
    <name evidence="2" type="ORF">GCM10011611_48160</name>
</gene>
<dbReference type="CDD" id="cd24054">
    <property type="entry name" value="ASKHA_NBD_AaPPX-GppA_MtPPX2-like"/>
    <property type="match status" value="1"/>
</dbReference>
<keyword evidence="3" id="KW-1185">Reference proteome</keyword>
<dbReference type="RefSeq" id="WP_189050572.1">
    <property type="nucleotide sequence ID" value="NZ_BMJQ01000014.1"/>
</dbReference>